<proteinExistence type="predicted"/>
<sequence length="137" mass="16230">MLPSSFPSAFKHYKPRSQRIYGVIAVSKDNKILLVKGRERNKWSFPKGHIKPYENTRDCALRECFEETGISFNKNYDDHRKLSSGSYYIYRNLDEEEPIIQDYNEICDASWFSIPSMMNLYTNVDVSKFLQHYKNIL</sequence>
<evidence type="ECO:0000259" key="1">
    <source>
        <dbReference type="PROSITE" id="PS51462"/>
    </source>
</evidence>
<evidence type="ECO:0000313" key="2">
    <source>
        <dbReference type="EMBL" id="QHT12450.1"/>
    </source>
</evidence>
<feature type="domain" description="Nudix hydrolase" evidence="1">
    <location>
        <begin position="16"/>
        <end position="134"/>
    </location>
</feature>
<dbReference type="GO" id="GO:0005737">
    <property type="term" value="C:cytoplasm"/>
    <property type="evidence" value="ECO:0007669"/>
    <property type="project" value="TreeGrafter"/>
</dbReference>
<dbReference type="InterPro" id="IPR015797">
    <property type="entry name" value="NUDIX_hydrolase-like_dom_sf"/>
</dbReference>
<organism evidence="2">
    <name type="scientific">viral metagenome</name>
    <dbReference type="NCBI Taxonomy" id="1070528"/>
    <lineage>
        <taxon>unclassified sequences</taxon>
        <taxon>metagenomes</taxon>
        <taxon>organismal metagenomes</taxon>
    </lineage>
</organism>
<dbReference type="PROSITE" id="PS51462">
    <property type="entry name" value="NUDIX"/>
    <property type="match status" value="1"/>
</dbReference>
<dbReference type="PANTHER" id="PTHR23114:SF17">
    <property type="entry name" value="M7GPPPN-MRNA HYDROLASE"/>
    <property type="match status" value="1"/>
</dbReference>
<dbReference type="AlphaFoldDB" id="A0A6C0D805"/>
<protein>
    <recommendedName>
        <fullName evidence="1">Nudix hydrolase domain-containing protein</fullName>
    </recommendedName>
</protein>
<reference evidence="2" key="1">
    <citation type="journal article" date="2020" name="Nature">
        <title>Giant virus diversity and host interactions through global metagenomics.</title>
        <authorList>
            <person name="Schulz F."/>
            <person name="Roux S."/>
            <person name="Paez-Espino D."/>
            <person name="Jungbluth S."/>
            <person name="Walsh D.A."/>
            <person name="Denef V.J."/>
            <person name="McMahon K.D."/>
            <person name="Konstantinidis K.T."/>
            <person name="Eloe-Fadrosh E.A."/>
            <person name="Kyrpides N.C."/>
            <person name="Woyke T."/>
        </authorList>
    </citation>
    <scope>NUCLEOTIDE SEQUENCE</scope>
    <source>
        <strain evidence="2">GVMAG-M-3300023174-129</strain>
    </source>
</reference>
<dbReference type="EMBL" id="MN739545">
    <property type="protein sequence ID" value="QHT12450.1"/>
    <property type="molecule type" value="Genomic_DNA"/>
</dbReference>
<accession>A0A6C0D805</accession>
<dbReference type="SUPFAM" id="SSF55811">
    <property type="entry name" value="Nudix"/>
    <property type="match status" value="1"/>
</dbReference>
<dbReference type="Gene3D" id="3.90.79.10">
    <property type="entry name" value="Nucleoside Triphosphate Pyrophosphohydrolase"/>
    <property type="match status" value="1"/>
</dbReference>
<dbReference type="Pfam" id="PF00293">
    <property type="entry name" value="NUDIX"/>
    <property type="match status" value="1"/>
</dbReference>
<dbReference type="InterPro" id="IPR000086">
    <property type="entry name" value="NUDIX_hydrolase_dom"/>
</dbReference>
<name>A0A6C0D805_9ZZZZ</name>
<dbReference type="PANTHER" id="PTHR23114">
    <property type="entry name" value="M7GPPPN-MRNA HYDROLASE"/>
    <property type="match status" value="1"/>
</dbReference>